<dbReference type="InterPro" id="IPR019594">
    <property type="entry name" value="Glu/Gly-bd"/>
</dbReference>
<dbReference type="GO" id="GO:0007165">
    <property type="term" value="P:signal transduction"/>
    <property type="evidence" value="ECO:0007669"/>
    <property type="project" value="UniProtKB-ARBA"/>
</dbReference>
<keyword evidence="11" id="KW-0325">Glycoprotein</keyword>
<dbReference type="InterPro" id="IPR044440">
    <property type="entry name" value="GABAb_receptor_plant_PBP1"/>
</dbReference>
<evidence type="ECO:0000256" key="9">
    <source>
        <dbReference type="ARBA" id="ARBA00023136"/>
    </source>
</evidence>
<dbReference type="InterPro" id="IPR027193">
    <property type="entry name" value="Noc4"/>
</dbReference>
<dbReference type="FunFam" id="1.10.287.70:FF:000037">
    <property type="entry name" value="Glutamate receptor"/>
    <property type="match status" value="1"/>
</dbReference>
<keyword evidence="10" id="KW-0675">Receptor</keyword>
<keyword evidence="18" id="KW-1185">Reference proteome</keyword>
<keyword evidence="5 15" id="KW-0812">Transmembrane</keyword>
<dbReference type="InterPro" id="IPR001320">
    <property type="entry name" value="Iontro_rcpt_C"/>
</dbReference>
<dbReference type="Gene3D" id="1.10.287.70">
    <property type="match status" value="1"/>
</dbReference>
<dbReference type="Gene3D" id="3.40.50.2300">
    <property type="match status" value="2"/>
</dbReference>
<keyword evidence="7 15" id="KW-1133">Transmembrane helix</keyword>
<organism evidence="17 18">
    <name type="scientific">Miscanthus lutarioriparius</name>
    <dbReference type="NCBI Taxonomy" id="422564"/>
    <lineage>
        <taxon>Eukaryota</taxon>
        <taxon>Viridiplantae</taxon>
        <taxon>Streptophyta</taxon>
        <taxon>Embryophyta</taxon>
        <taxon>Tracheophyta</taxon>
        <taxon>Spermatophyta</taxon>
        <taxon>Magnoliopsida</taxon>
        <taxon>Liliopsida</taxon>
        <taxon>Poales</taxon>
        <taxon>Poaceae</taxon>
        <taxon>PACMAD clade</taxon>
        <taxon>Panicoideae</taxon>
        <taxon>Andropogonodae</taxon>
        <taxon>Andropogoneae</taxon>
        <taxon>Saccharinae</taxon>
        <taxon>Miscanthus</taxon>
    </lineage>
</organism>
<evidence type="ECO:0000313" key="17">
    <source>
        <dbReference type="EMBL" id="CAD6259866.1"/>
    </source>
</evidence>
<keyword evidence="8" id="KW-0406">Ion transport</keyword>
<feature type="compositionally biased region" description="Polar residues" evidence="14">
    <location>
        <begin position="435"/>
        <end position="444"/>
    </location>
</feature>
<dbReference type="SUPFAM" id="SSF53822">
    <property type="entry name" value="Periplasmic binding protein-like I"/>
    <property type="match status" value="1"/>
</dbReference>
<dbReference type="PANTHER" id="PTHR12455">
    <property type="entry name" value="NUCLEOLAR COMPLEX PROTEIN 4"/>
    <property type="match status" value="1"/>
</dbReference>
<evidence type="ECO:0000256" key="6">
    <source>
        <dbReference type="ARBA" id="ARBA00022729"/>
    </source>
</evidence>
<dbReference type="FunFam" id="3.40.190.10:FF:000175">
    <property type="entry name" value="Glutamate receptor"/>
    <property type="match status" value="1"/>
</dbReference>
<evidence type="ECO:0000256" key="4">
    <source>
        <dbReference type="ARBA" id="ARBA00022448"/>
    </source>
</evidence>
<feature type="domain" description="Ionotropic glutamate receptor C-terminal" evidence="16">
    <location>
        <begin position="1150"/>
        <end position="1491"/>
    </location>
</feature>
<keyword evidence="4" id="KW-0813">Transport</keyword>
<dbReference type="GO" id="GO:0032040">
    <property type="term" value="C:small-subunit processome"/>
    <property type="evidence" value="ECO:0007669"/>
    <property type="project" value="TreeGrafter"/>
</dbReference>
<feature type="transmembrane region" description="Helical" evidence="15">
    <location>
        <begin position="1331"/>
        <end position="1355"/>
    </location>
</feature>
<evidence type="ECO:0000256" key="14">
    <source>
        <dbReference type="SAM" id="MobiDB-lite"/>
    </source>
</evidence>
<dbReference type="GO" id="GO:0009611">
    <property type="term" value="P:response to wounding"/>
    <property type="evidence" value="ECO:0007669"/>
    <property type="project" value="UniProtKB-ARBA"/>
</dbReference>
<comment type="similarity">
    <text evidence="3">Belongs to the glutamate-gated ion channel (TC 1.A.10.1) family.</text>
</comment>
<dbReference type="GO" id="GO:0016020">
    <property type="term" value="C:membrane"/>
    <property type="evidence" value="ECO:0007669"/>
    <property type="project" value="UniProtKB-SubCell"/>
</dbReference>
<dbReference type="PANTHER" id="PTHR12455:SF0">
    <property type="entry name" value="NUCLEOLAR COMPLEX PROTEIN 4 HOMOLOG"/>
    <property type="match status" value="1"/>
</dbReference>
<dbReference type="GO" id="GO:0042254">
    <property type="term" value="P:ribosome biogenesis"/>
    <property type="evidence" value="ECO:0007669"/>
    <property type="project" value="InterPro"/>
</dbReference>
<feature type="region of interest" description="Disordered" evidence="14">
    <location>
        <begin position="1582"/>
        <end position="1619"/>
    </location>
</feature>
<evidence type="ECO:0000256" key="11">
    <source>
        <dbReference type="ARBA" id="ARBA00023180"/>
    </source>
</evidence>
<proteinExistence type="inferred from homology"/>
<dbReference type="FunFam" id="3.40.50.2300:FF:000081">
    <property type="entry name" value="Glutamate receptor"/>
    <property type="match status" value="1"/>
</dbReference>
<feature type="transmembrane region" description="Helical" evidence="15">
    <location>
        <begin position="1512"/>
        <end position="1535"/>
    </location>
</feature>
<evidence type="ECO:0000256" key="12">
    <source>
        <dbReference type="ARBA" id="ARBA00023286"/>
    </source>
</evidence>
<dbReference type="InterPro" id="IPR005612">
    <property type="entry name" value="CCAAT-binding_factor"/>
</dbReference>
<dbReference type="CDD" id="cd13686">
    <property type="entry name" value="GluR_Plant"/>
    <property type="match status" value="1"/>
</dbReference>
<dbReference type="Pfam" id="PF03914">
    <property type="entry name" value="CBF"/>
    <property type="match status" value="1"/>
</dbReference>
<evidence type="ECO:0000313" key="18">
    <source>
        <dbReference type="Proteomes" id="UP000604825"/>
    </source>
</evidence>
<name>A0A811QUJ9_9POAL</name>
<evidence type="ECO:0000256" key="8">
    <source>
        <dbReference type="ARBA" id="ARBA00023065"/>
    </source>
</evidence>
<evidence type="ECO:0000256" key="10">
    <source>
        <dbReference type="ARBA" id="ARBA00023170"/>
    </source>
</evidence>
<dbReference type="GO" id="GO:0030692">
    <property type="term" value="C:Noc4p-Nop14p complex"/>
    <property type="evidence" value="ECO:0007669"/>
    <property type="project" value="TreeGrafter"/>
</dbReference>
<feature type="compositionally biased region" description="Low complexity" evidence="14">
    <location>
        <begin position="1600"/>
        <end position="1613"/>
    </location>
</feature>
<feature type="region of interest" description="Disordered" evidence="14">
    <location>
        <begin position="435"/>
        <end position="459"/>
    </location>
</feature>
<evidence type="ECO:0000259" key="16">
    <source>
        <dbReference type="SMART" id="SM00079"/>
    </source>
</evidence>
<reference evidence="17" key="1">
    <citation type="submission" date="2020-10" db="EMBL/GenBank/DDBJ databases">
        <authorList>
            <person name="Han B."/>
            <person name="Lu T."/>
            <person name="Zhao Q."/>
            <person name="Huang X."/>
            <person name="Zhao Y."/>
        </authorList>
    </citation>
    <scope>NUCLEOTIDE SEQUENCE</scope>
</reference>
<dbReference type="Pfam" id="PF10613">
    <property type="entry name" value="Lig_chan-Glu_bd"/>
    <property type="match status" value="1"/>
</dbReference>
<dbReference type="Pfam" id="PF00060">
    <property type="entry name" value="Lig_chan"/>
    <property type="match status" value="1"/>
</dbReference>
<dbReference type="Proteomes" id="UP000604825">
    <property type="component" value="Unassembled WGS sequence"/>
</dbReference>
<keyword evidence="6" id="KW-0732">Signal</keyword>
<dbReference type="FunFam" id="3.40.190.10:FF:000054">
    <property type="entry name" value="Glutamate receptor"/>
    <property type="match status" value="1"/>
</dbReference>
<evidence type="ECO:0000256" key="3">
    <source>
        <dbReference type="ARBA" id="ARBA00008685"/>
    </source>
</evidence>
<dbReference type="InterPro" id="IPR028082">
    <property type="entry name" value="Peripla_BP_I"/>
</dbReference>
<evidence type="ECO:0000256" key="13">
    <source>
        <dbReference type="ARBA" id="ARBA00023303"/>
    </source>
</evidence>
<evidence type="ECO:0000256" key="5">
    <source>
        <dbReference type="ARBA" id="ARBA00022692"/>
    </source>
</evidence>
<dbReference type="GO" id="GO:0015276">
    <property type="term" value="F:ligand-gated monoatomic ion channel activity"/>
    <property type="evidence" value="ECO:0007669"/>
    <property type="project" value="InterPro"/>
</dbReference>
<sequence length="1619" mass="176910">MATVSASKKRRSRGGTLTLDEAKKLGTELLSSRAHLNHAPALLALLSPTAPFDVALEALISLQSFFVPLIPSIPSASAAATAGDAGSDPELVLGAWLRQRFDELVAALVELSVSPHSDDAIRDVALDALMDFVKLGKDGKFQSAIYHKFLYAVVHAADPIDTLLELLGSKYFKYTDVCYFTYTSLDKIANSLGSKTTGSGKDAMQNGNDGSENRSSIFVHNIYNLLAHVPSMDFQKESSFDMWSTVGLSSKGEKDSSKDTSTYVKKKLKLKFTKAWLSFLKLPLPLDVYKEVLASIHQNVIPSMSNPSILCDFLTRSYDIGGVISVMALSGLFILMTQHGLEYPKFYEKLYALLTPAVFMAKHRSVFLQLLDTCLKSSYLPAYLAAAFAKRLSRLALSVPPAGALIIIALIHNLLRRHPSVNFLVHWEVDESDSNATGEASQSKKIGADPFNNNEADPAKSGAMRSSLWEIDTLRHHYSPAVSRFVASLEEDLTVRAKTTEMKITDFSSGSYATVFRDEVRRRIKQVPLAFYRTTPTSLFLGSDFPGWTFGGQHNSTVETIVEGNGKIEVVGASDSTPSKSFNFELKGLCEETVISVTTNIRWEVCGLGLSRYLVHPKEHKLDVSSASRANRVILVHTGYRPLTPISCSLRGSNCQLSCSGANGGWTLKEYPSCPLESGLIMKFMLHILSIFCCLWSCALGQNISVRPSVVNIGALFPFDSTIGRVAKVAIAAAVNDINKDPSVLRGTKLLVQMQDTNYSGFIGIVQALQFMEKDTIAIIGPQSSVVAHVISHVANELQVPLMSFAATDPTLTPLQYPFFVRTVHSDQFQMASVASLIDYYGWKMVTAVYIDDDYGRNGISSLDDELAKRRLKILYKAAIRPGAKKSEMAAVLVKAAMMESRVFVLHAHDDSGIDVFSLAYNLSMTSGGYVWIATDWLTAYLDSAPRLQNELLSTMQGVLTLRQHTENTNRKKTLVSQWSKLVKEDSGSSGSLLNSYGLYAYDTVWMLAHGLDAFFNSGGNISFSPDPRLRAVAGGALNLDALSVFDEGMLLLEKIRKVNFMGATGPVKLDSDGNLIQPAYDIVNIIGSGLRTIGYWSNYSGLSIVSPETLYKKPYNVSANQELHAAIWPGETVTRPRGWVFPNNGNELRIGVPNRVSYRQFVSVDNQTGTVGGFCIDVFAAAINLLQYPVTYRFIPFGNGRENPSYTELISRIVTNEFDAVVGDVAIVTNRTKVVDFTQPYVGSGLVILTAVKTQSSNGWAFLQPFTIRMWSVTGIFFLIIGTVIWLLEHRINDEFRGPPVKQVITVFWFSFSTLFFAHREDTRSTLGRFVIIIWLFVVLIIQSSYTASLTSILTVQQLTSPITGIDDLIASDEPIGFQVGSFAENYLVHELGVSPSRLKALGTPDEYKTALDLGPRKGGVVAIVDERPYVELFLLQHDKVAIVGAEFTKSGWGFAFPRDSPLAVDLSTAILALSENGDLQRIHDKWLSNGPSPQSTADLEPAERLRVQSFSALFLICGVACLAALAIHGCILVQQYSLHVASLPRDAVATGPDGAISRSRRSSIRAFLSFADRRETQCLKGGSCKDPAALGGSGSGSGTSSSSGVSSFTSSNASMSR</sequence>
<dbReference type="Pfam" id="PF01094">
    <property type="entry name" value="ANF_receptor"/>
    <property type="match status" value="1"/>
</dbReference>
<accession>A0A811QUJ9</accession>
<evidence type="ECO:0000256" key="15">
    <source>
        <dbReference type="SAM" id="Phobius"/>
    </source>
</evidence>
<dbReference type="SUPFAM" id="SSF53850">
    <property type="entry name" value="Periplasmic binding protein-like II"/>
    <property type="match status" value="1"/>
</dbReference>
<feature type="transmembrane region" description="Helical" evidence="15">
    <location>
        <begin position="1271"/>
        <end position="1289"/>
    </location>
</feature>
<dbReference type="CDD" id="cd19990">
    <property type="entry name" value="PBP1_GABAb_receptor_plant"/>
    <property type="match status" value="1"/>
</dbReference>
<evidence type="ECO:0000256" key="1">
    <source>
        <dbReference type="ARBA" id="ARBA00004141"/>
    </source>
</evidence>
<evidence type="ECO:0000256" key="7">
    <source>
        <dbReference type="ARBA" id="ARBA00022989"/>
    </source>
</evidence>
<dbReference type="GO" id="GO:1901701">
    <property type="term" value="P:cellular response to oxygen-containing compound"/>
    <property type="evidence" value="ECO:0007669"/>
    <property type="project" value="UniProtKB-ARBA"/>
</dbReference>
<dbReference type="InterPro" id="IPR001828">
    <property type="entry name" value="ANF_lig-bd_rcpt"/>
</dbReference>
<dbReference type="EMBL" id="CAJGYO010000011">
    <property type="protein sequence ID" value="CAD6259866.1"/>
    <property type="molecule type" value="Genomic_DNA"/>
</dbReference>
<dbReference type="Gene3D" id="3.40.190.10">
    <property type="entry name" value="Periplasmic binding protein-like II"/>
    <property type="match status" value="3"/>
</dbReference>
<keyword evidence="12" id="KW-1071">Ligand-gated ion channel</keyword>
<keyword evidence="9 15" id="KW-0472">Membrane</keyword>
<dbReference type="SMART" id="SM00079">
    <property type="entry name" value="PBPe"/>
    <property type="match status" value="1"/>
</dbReference>
<keyword evidence="13" id="KW-0407">Ion channel</keyword>
<gene>
    <name evidence="17" type="ORF">NCGR_LOCUS43303</name>
</gene>
<evidence type="ECO:0000256" key="2">
    <source>
        <dbReference type="ARBA" id="ARBA00007797"/>
    </source>
</evidence>
<protein>
    <recommendedName>
        <fullName evidence="16">Ionotropic glutamate receptor C-terminal domain-containing protein</fullName>
    </recommendedName>
</protein>
<comment type="similarity">
    <text evidence="2">Belongs to the CBF/MAK21 family.</text>
</comment>
<dbReference type="OrthoDB" id="5984008at2759"/>
<comment type="subcellular location">
    <subcellularLocation>
        <location evidence="1">Membrane</location>
        <topology evidence="1">Multi-pass membrane protein</topology>
    </subcellularLocation>
</comment>
<comment type="caution">
    <text evidence="17">The sequence shown here is derived from an EMBL/GenBank/DDBJ whole genome shotgun (WGS) entry which is preliminary data.</text>
</comment>